<evidence type="ECO:0000256" key="2">
    <source>
        <dbReference type="ARBA" id="ARBA00012438"/>
    </source>
</evidence>
<dbReference type="SUPFAM" id="SSF55874">
    <property type="entry name" value="ATPase domain of HSP90 chaperone/DNA topoisomerase II/histidine kinase"/>
    <property type="match status" value="1"/>
</dbReference>
<dbReference type="SUPFAM" id="SSF55785">
    <property type="entry name" value="PYP-like sensor domain (PAS domain)"/>
    <property type="match status" value="1"/>
</dbReference>
<dbReference type="EC" id="2.7.13.3" evidence="2"/>
<name>A0A380YM37_9BACE</name>
<dbReference type="InterPro" id="IPR036890">
    <property type="entry name" value="HATPase_C_sf"/>
</dbReference>
<dbReference type="NCBIfam" id="TIGR00229">
    <property type="entry name" value="sensory_box"/>
    <property type="match status" value="1"/>
</dbReference>
<evidence type="ECO:0000259" key="9">
    <source>
        <dbReference type="PROSITE" id="PS50109"/>
    </source>
</evidence>
<dbReference type="Pfam" id="PF00512">
    <property type="entry name" value="HisKA"/>
    <property type="match status" value="1"/>
</dbReference>
<keyword evidence="3" id="KW-0597">Phosphoprotein</keyword>
<evidence type="ECO:0000256" key="6">
    <source>
        <dbReference type="ARBA" id="ARBA00023012"/>
    </source>
</evidence>
<dbReference type="PANTHER" id="PTHR43711:SF31">
    <property type="entry name" value="HISTIDINE KINASE"/>
    <property type="match status" value="1"/>
</dbReference>
<dbReference type="InterPro" id="IPR035965">
    <property type="entry name" value="PAS-like_dom_sf"/>
</dbReference>
<dbReference type="InterPro" id="IPR004358">
    <property type="entry name" value="Sig_transdc_His_kin-like_C"/>
</dbReference>
<dbReference type="CDD" id="cd00082">
    <property type="entry name" value="HisKA"/>
    <property type="match status" value="1"/>
</dbReference>
<sequence>MRKHLFLICSLAFLCLTLGTLSAEEKTYKILFIQSYTNNTPWHNELIAGLQEGLEQEGVKADIVTEYLNADFWTFASECVIMRRICERARLRKTDLIVTSSDEAFFTLTHCGDSLPYQVPVVVSGIKYPDEKVFEKMPNVSGFTSKTDFTILLEEAIRIFPGRKEIVCLSDSSFLSLKGVRAVEEAWIPFKEKHPEYSLRKLNVQAKSINSIITSICYDYNAYKYIVIAPKWIPFLSLKLKAPTFANQNLAMTNGVLCVYDVEPATDTYAAGRQAASILKGDFSVSYGVKNLDGKLLFDYKQLGFFHVDVESVEEQGSILNIPLMDRYKVWFILFYSVTVGALVVLVVWLYRSNRHELRKRIQAQTRLMIQQRLVEQRDEFDKMFCSIRDGLITYDTEMHIHFVNRALAEMLGLSSDTYMARSYEGQVAGSIFHIYMNGENILPTLLEQVVRDKKPVVIPEKAFMQENVKGTYFPVSGEVVPIFAKDKLTGMAIVCRNISEDEMQRRFFGMAIEESSIYPWQYNTRLKCFHFPVGLLKRFNYSDHTGYISREELDRVIHPEDLLRIRKHFDSIILGREPNSRMSFRLQNTAGGYEWWEFRSTAYEGLTADIPYMVLGVCQSIQRYKNTEDELIAARDKALQADKLKSAFLANMSHEIRTPLNAIVGFSDLLKDLEGFSSEEVQQFVETININCTLLLALMNDILDLSRIESGTMDFRFSSYNLTFIMQQVYDSQRLSMPQGVELRTDFPEGTGKSMITDSVRLKQVVNNLINNAKKFTTKGYILLGYRVEDSGHTVIFVEDTGSGISDENLGHIFERFYKADNFTQGAGLGLSICQTIVERLNGTITVTSKLGKGTHFEVRISDKAI</sequence>
<dbReference type="OrthoDB" id="9796457at2"/>
<proteinExistence type="predicted"/>
<accession>A0A380YM37</accession>
<organism evidence="11 12">
    <name type="scientific">Bacteroides eggerthii</name>
    <dbReference type="NCBI Taxonomy" id="28111"/>
    <lineage>
        <taxon>Bacteria</taxon>
        <taxon>Pseudomonadati</taxon>
        <taxon>Bacteroidota</taxon>
        <taxon>Bacteroidia</taxon>
        <taxon>Bacteroidales</taxon>
        <taxon>Bacteroidaceae</taxon>
        <taxon>Bacteroides</taxon>
    </lineage>
</organism>
<dbReference type="Proteomes" id="UP000254424">
    <property type="component" value="Unassembled WGS sequence"/>
</dbReference>
<keyword evidence="5 11" id="KW-0418">Kinase</keyword>
<feature type="signal peptide" evidence="8">
    <location>
        <begin position="1"/>
        <end position="23"/>
    </location>
</feature>
<dbReference type="InterPro" id="IPR050736">
    <property type="entry name" value="Sensor_HK_Regulatory"/>
</dbReference>
<dbReference type="PRINTS" id="PR00344">
    <property type="entry name" value="BCTRLSENSOR"/>
</dbReference>
<feature type="domain" description="Histidine kinase" evidence="9">
    <location>
        <begin position="652"/>
        <end position="866"/>
    </location>
</feature>
<evidence type="ECO:0000256" key="1">
    <source>
        <dbReference type="ARBA" id="ARBA00000085"/>
    </source>
</evidence>
<dbReference type="GeneID" id="93070841"/>
<dbReference type="SMART" id="SM00387">
    <property type="entry name" value="HATPase_c"/>
    <property type="match status" value="1"/>
</dbReference>
<evidence type="ECO:0000256" key="3">
    <source>
        <dbReference type="ARBA" id="ARBA00022553"/>
    </source>
</evidence>
<dbReference type="InterPro" id="IPR005467">
    <property type="entry name" value="His_kinase_dom"/>
</dbReference>
<evidence type="ECO:0000256" key="7">
    <source>
        <dbReference type="SAM" id="Phobius"/>
    </source>
</evidence>
<dbReference type="Pfam" id="PF02518">
    <property type="entry name" value="HATPase_c"/>
    <property type="match status" value="1"/>
</dbReference>
<evidence type="ECO:0000256" key="5">
    <source>
        <dbReference type="ARBA" id="ARBA00022777"/>
    </source>
</evidence>
<keyword evidence="7" id="KW-1133">Transmembrane helix</keyword>
<dbReference type="AlphaFoldDB" id="A0A380YM37"/>
<feature type="domain" description="PAS" evidence="10">
    <location>
        <begin position="377"/>
        <end position="434"/>
    </location>
</feature>
<keyword evidence="7" id="KW-0812">Transmembrane</keyword>
<feature type="chain" id="PRO_5017078572" description="histidine kinase" evidence="8">
    <location>
        <begin position="24"/>
        <end position="867"/>
    </location>
</feature>
<evidence type="ECO:0000313" key="12">
    <source>
        <dbReference type="Proteomes" id="UP000254424"/>
    </source>
</evidence>
<dbReference type="Gene3D" id="3.30.450.20">
    <property type="entry name" value="PAS domain"/>
    <property type="match status" value="2"/>
</dbReference>
<dbReference type="PROSITE" id="PS50112">
    <property type="entry name" value="PAS"/>
    <property type="match status" value="1"/>
</dbReference>
<dbReference type="Gene3D" id="3.30.565.10">
    <property type="entry name" value="Histidine kinase-like ATPase, C-terminal domain"/>
    <property type="match status" value="1"/>
</dbReference>
<dbReference type="InterPro" id="IPR036097">
    <property type="entry name" value="HisK_dim/P_sf"/>
</dbReference>
<dbReference type="InterPro" id="IPR003594">
    <property type="entry name" value="HATPase_dom"/>
</dbReference>
<evidence type="ECO:0000259" key="10">
    <source>
        <dbReference type="PROSITE" id="PS50112"/>
    </source>
</evidence>
<keyword evidence="7" id="KW-0472">Membrane</keyword>
<protein>
    <recommendedName>
        <fullName evidence="2">histidine kinase</fullName>
        <ecNumber evidence="2">2.7.13.3</ecNumber>
    </recommendedName>
</protein>
<dbReference type="RefSeq" id="WP_004290057.1">
    <property type="nucleotide sequence ID" value="NZ_CABKNQ010000019.1"/>
</dbReference>
<keyword evidence="8" id="KW-0732">Signal</keyword>
<evidence type="ECO:0000256" key="4">
    <source>
        <dbReference type="ARBA" id="ARBA00022679"/>
    </source>
</evidence>
<dbReference type="GO" id="GO:0000155">
    <property type="term" value="F:phosphorelay sensor kinase activity"/>
    <property type="evidence" value="ECO:0007669"/>
    <property type="project" value="InterPro"/>
</dbReference>
<dbReference type="SMART" id="SM00388">
    <property type="entry name" value="HisKA"/>
    <property type="match status" value="1"/>
</dbReference>
<dbReference type="SUPFAM" id="SSF47384">
    <property type="entry name" value="Homodimeric domain of signal transducing histidine kinase"/>
    <property type="match status" value="1"/>
</dbReference>
<feature type="transmembrane region" description="Helical" evidence="7">
    <location>
        <begin position="330"/>
        <end position="351"/>
    </location>
</feature>
<dbReference type="PROSITE" id="PS50109">
    <property type="entry name" value="HIS_KIN"/>
    <property type="match status" value="1"/>
</dbReference>
<keyword evidence="6" id="KW-0902">Two-component regulatory system</keyword>
<gene>
    <name evidence="11" type="primary">luxQ_1</name>
    <name evidence="11" type="ORF">NCTC11155_00909</name>
</gene>
<keyword evidence="4 11" id="KW-0808">Transferase</keyword>
<dbReference type="EMBL" id="UFSX01000001">
    <property type="protein sequence ID" value="SUV28948.1"/>
    <property type="molecule type" value="Genomic_DNA"/>
</dbReference>
<dbReference type="InterPro" id="IPR003661">
    <property type="entry name" value="HisK_dim/P_dom"/>
</dbReference>
<dbReference type="Gene3D" id="3.40.50.2300">
    <property type="match status" value="2"/>
</dbReference>
<dbReference type="STRING" id="483216.BACEGG_01768"/>
<dbReference type="InterPro" id="IPR000014">
    <property type="entry name" value="PAS"/>
</dbReference>
<evidence type="ECO:0000313" key="11">
    <source>
        <dbReference type="EMBL" id="SUV28948.1"/>
    </source>
</evidence>
<dbReference type="Gene3D" id="1.10.287.130">
    <property type="match status" value="1"/>
</dbReference>
<reference evidence="11 12" key="1">
    <citation type="submission" date="2018-06" db="EMBL/GenBank/DDBJ databases">
        <authorList>
            <consortium name="Pathogen Informatics"/>
            <person name="Doyle S."/>
        </authorList>
    </citation>
    <scope>NUCLEOTIDE SEQUENCE [LARGE SCALE GENOMIC DNA]</scope>
    <source>
        <strain evidence="11 12">NCTC11155</strain>
    </source>
</reference>
<evidence type="ECO:0000256" key="8">
    <source>
        <dbReference type="SAM" id="SignalP"/>
    </source>
</evidence>
<dbReference type="PANTHER" id="PTHR43711">
    <property type="entry name" value="TWO-COMPONENT HISTIDINE KINASE"/>
    <property type="match status" value="1"/>
</dbReference>
<comment type="catalytic activity">
    <reaction evidence="1">
        <text>ATP + protein L-histidine = ADP + protein N-phospho-L-histidine.</text>
        <dbReference type="EC" id="2.7.13.3"/>
    </reaction>
</comment>